<evidence type="ECO:0000256" key="1">
    <source>
        <dbReference type="SAM" id="Phobius"/>
    </source>
</evidence>
<keyword evidence="1" id="KW-0812">Transmembrane</keyword>
<feature type="domain" description="CSC1/OSCA1-like N-terminal transmembrane" evidence="2">
    <location>
        <begin position="135"/>
        <end position="256"/>
    </location>
</feature>
<evidence type="ECO:0000259" key="2">
    <source>
        <dbReference type="Pfam" id="PF13967"/>
    </source>
</evidence>
<dbReference type="Pfam" id="PF13967">
    <property type="entry name" value="RSN1_TM"/>
    <property type="match status" value="1"/>
</dbReference>
<reference evidence="3" key="1">
    <citation type="submission" date="2021-02" db="EMBL/GenBank/DDBJ databases">
        <authorList>
            <person name="Dougan E. K."/>
            <person name="Rhodes N."/>
            <person name="Thang M."/>
            <person name="Chan C."/>
        </authorList>
    </citation>
    <scope>NUCLEOTIDE SEQUENCE</scope>
</reference>
<dbReference type="InterPro" id="IPR032880">
    <property type="entry name" value="CSC1/OSCA1-like_N"/>
</dbReference>
<dbReference type="Proteomes" id="UP000626109">
    <property type="component" value="Unassembled WGS sequence"/>
</dbReference>
<comment type="caution">
    <text evidence="3">The sequence shown here is derived from an EMBL/GenBank/DDBJ whole genome shotgun (WGS) entry which is preliminary data.</text>
</comment>
<feature type="non-terminal residue" evidence="3">
    <location>
        <position position="1"/>
    </location>
</feature>
<keyword evidence="1" id="KW-0472">Membrane</keyword>
<name>A0A813GHG2_POLGL</name>
<accession>A0A813GHG2</accession>
<evidence type="ECO:0000313" key="3">
    <source>
        <dbReference type="EMBL" id="CAE8626592.1"/>
    </source>
</evidence>
<protein>
    <recommendedName>
        <fullName evidence="2">CSC1/OSCA1-like N-terminal transmembrane domain-containing protein</fullName>
    </recommendedName>
</protein>
<sequence>AGTGLYALLPEDAELKHWFHLPTWAGPDVADQSMIAAQKRLLLLLAVSRLLCHCQDAVAEEQACEERTSLLQSSRSEVARSPLRSSALSSKSAFVQGETTLPPKVNVTGDKDGDGVVDVGEMTGVSSNKAGDLDAFVSGVLTNGMIIAVVIFIFSCLRLRYPLIYSNNAVAGITPLQPSQTFCGWLSGSLALSTDDAAECAGLDAALELEFMQVCMRILATIGLPMLCVMGPLHYFFGGNEAGKIHDDLSRIAMGN</sequence>
<proteinExistence type="predicted"/>
<dbReference type="InterPro" id="IPR018247">
    <property type="entry name" value="EF_Hand_1_Ca_BS"/>
</dbReference>
<gene>
    <name evidence="3" type="ORF">PGLA2088_LOCUS502</name>
</gene>
<feature type="non-terminal residue" evidence="3">
    <location>
        <position position="256"/>
    </location>
</feature>
<dbReference type="PROSITE" id="PS00018">
    <property type="entry name" value="EF_HAND_1"/>
    <property type="match status" value="1"/>
</dbReference>
<dbReference type="AlphaFoldDB" id="A0A813GHG2"/>
<feature type="transmembrane region" description="Helical" evidence="1">
    <location>
        <begin position="218"/>
        <end position="237"/>
    </location>
</feature>
<feature type="transmembrane region" description="Helical" evidence="1">
    <location>
        <begin position="135"/>
        <end position="157"/>
    </location>
</feature>
<dbReference type="EMBL" id="CAJNNW010000333">
    <property type="protein sequence ID" value="CAE8626592.1"/>
    <property type="molecule type" value="Genomic_DNA"/>
</dbReference>
<organism evidence="3 4">
    <name type="scientific">Polarella glacialis</name>
    <name type="common">Dinoflagellate</name>
    <dbReference type="NCBI Taxonomy" id="89957"/>
    <lineage>
        <taxon>Eukaryota</taxon>
        <taxon>Sar</taxon>
        <taxon>Alveolata</taxon>
        <taxon>Dinophyceae</taxon>
        <taxon>Suessiales</taxon>
        <taxon>Suessiaceae</taxon>
        <taxon>Polarella</taxon>
    </lineage>
</organism>
<evidence type="ECO:0000313" key="4">
    <source>
        <dbReference type="Proteomes" id="UP000626109"/>
    </source>
</evidence>
<keyword evidence="1" id="KW-1133">Transmembrane helix</keyword>